<proteinExistence type="predicted"/>
<feature type="transmembrane region" description="Helical" evidence="2">
    <location>
        <begin position="12"/>
        <end position="36"/>
    </location>
</feature>
<keyword evidence="2" id="KW-0812">Transmembrane</keyword>
<dbReference type="Pfam" id="PF06809">
    <property type="entry name" value="NPDC1"/>
    <property type="match status" value="1"/>
</dbReference>
<feature type="region of interest" description="Disordered" evidence="1">
    <location>
        <begin position="56"/>
        <end position="100"/>
    </location>
</feature>
<dbReference type="RefSeq" id="XP_032832229.1">
    <property type="nucleotide sequence ID" value="XM_032976338.1"/>
</dbReference>
<evidence type="ECO:0000256" key="1">
    <source>
        <dbReference type="SAM" id="MobiDB-lite"/>
    </source>
</evidence>
<dbReference type="PROSITE" id="PS51257">
    <property type="entry name" value="PROKAR_LIPOPROTEIN"/>
    <property type="match status" value="1"/>
</dbReference>
<dbReference type="InterPro" id="IPR009635">
    <property type="entry name" value="NPDC1"/>
</dbReference>
<reference evidence="4" key="1">
    <citation type="submission" date="2025-08" db="UniProtKB">
        <authorList>
            <consortium name="RefSeq"/>
        </authorList>
    </citation>
    <scope>IDENTIFICATION</scope>
    <source>
        <tissue evidence="4">Sperm</tissue>
    </source>
</reference>
<gene>
    <name evidence="4" type="primary">LOC116955319</name>
</gene>
<sequence>MRRRRRGGEGGGGGVLVLVSFGALVIAAGLACASQLDLPGEEIDFISEQLKERSLQDAAPAPRSAPLGPNGRGSPNASAVTSAVTSAAPGPAGVDKWQNSHHDPGTDTLFLIILIACVVTGTAGLILAVVCCYYMQRSAKKAEKAGYPAFGATAGQAEPSKGLSGDRKLAQSAQMYHYQHQKQQIMAMERSKEAAPPLGSDSEDDGEEEGDFTVYECPGLAPTGEMEVRNPLFDDSTLPDNKKSHEQSNGTH</sequence>
<keyword evidence="2" id="KW-1133">Transmembrane helix</keyword>
<dbReference type="Proteomes" id="UP001318040">
    <property type="component" value="Chromosome 59"/>
</dbReference>
<dbReference type="PANTHER" id="PTHR23352:SF2">
    <property type="entry name" value="NEURAL PROLIFERATION DIFFERENTIATION AND CONTROL PROTEIN 1"/>
    <property type="match status" value="1"/>
</dbReference>
<evidence type="ECO:0000256" key="2">
    <source>
        <dbReference type="SAM" id="Phobius"/>
    </source>
</evidence>
<dbReference type="KEGG" id="pmrn:116955319"/>
<dbReference type="AlphaFoldDB" id="A0AAJ7UAM4"/>
<organism evidence="3 4">
    <name type="scientific">Petromyzon marinus</name>
    <name type="common">Sea lamprey</name>
    <dbReference type="NCBI Taxonomy" id="7757"/>
    <lineage>
        <taxon>Eukaryota</taxon>
        <taxon>Metazoa</taxon>
        <taxon>Chordata</taxon>
        <taxon>Craniata</taxon>
        <taxon>Vertebrata</taxon>
        <taxon>Cyclostomata</taxon>
        <taxon>Hyperoartia</taxon>
        <taxon>Petromyzontiformes</taxon>
        <taxon>Petromyzontidae</taxon>
        <taxon>Petromyzon</taxon>
    </lineage>
</organism>
<dbReference type="PANTHER" id="PTHR23352">
    <property type="entry name" value="NEURAL PROLIFERATION DIFFERENTIATION AND CONTROL PROTEIN-1 NPDC-1 PROTEIN"/>
    <property type="match status" value="1"/>
</dbReference>
<keyword evidence="2" id="KW-0472">Membrane</keyword>
<feature type="transmembrane region" description="Helical" evidence="2">
    <location>
        <begin position="109"/>
        <end position="134"/>
    </location>
</feature>
<feature type="region of interest" description="Disordered" evidence="1">
    <location>
        <begin position="185"/>
        <end position="252"/>
    </location>
</feature>
<accession>A0AAJ7UAM4</accession>
<feature type="compositionally biased region" description="Acidic residues" evidence="1">
    <location>
        <begin position="201"/>
        <end position="211"/>
    </location>
</feature>
<evidence type="ECO:0000313" key="4">
    <source>
        <dbReference type="RefSeq" id="XP_032832229.1"/>
    </source>
</evidence>
<keyword evidence="3" id="KW-1185">Reference proteome</keyword>
<name>A0AAJ7UAM4_PETMA</name>
<protein>
    <submittedName>
        <fullName evidence="4">Neural proliferation differentiation and control protein 1-like</fullName>
    </submittedName>
</protein>
<dbReference type="GO" id="GO:0016020">
    <property type="term" value="C:membrane"/>
    <property type="evidence" value="ECO:0007669"/>
    <property type="project" value="InterPro"/>
</dbReference>
<feature type="compositionally biased region" description="Low complexity" evidence="1">
    <location>
        <begin position="77"/>
        <end position="88"/>
    </location>
</feature>
<evidence type="ECO:0000313" key="3">
    <source>
        <dbReference type="Proteomes" id="UP001318040"/>
    </source>
</evidence>